<gene>
    <name evidence="3" type="ORF">H8705_02555</name>
</gene>
<dbReference type="Proteomes" id="UP000623678">
    <property type="component" value="Unassembled WGS sequence"/>
</dbReference>
<proteinExistence type="inferred from homology"/>
<dbReference type="InterPro" id="IPR002053">
    <property type="entry name" value="Glyco_hydro_25"/>
</dbReference>
<dbReference type="Gene3D" id="3.20.20.80">
    <property type="entry name" value="Glycosidases"/>
    <property type="match status" value="1"/>
</dbReference>
<evidence type="ECO:0000256" key="1">
    <source>
        <dbReference type="ARBA" id="ARBA00010646"/>
    </source>
</evidence>
<feature type="region of interest" description="Disordered" evidence="2">
    <location>
        <begin position="206"/>
        <end position="237"/>
    </location>
</feature>
<organism evidence="3 4">
    <name type="scientific">Youxingia wuxianensis</name>
    <dbReference type="NCBI Taxonomy" id="2763678"/>
    <lineage>
        <taxon>Bacteria</taxon>
        <taxon>Bacillati</taxon>
        <taxon>Bacillota</taxon>
        <taxon>Clostridia</taxon>
        <taxon>Eubacteriales</taxon>
        <taxon>Oscillospiraceae</taxon>
        <taxon>Youxingia</taxon>
    </lineage>
</organism>
<dbReference type="GO" id="GO:0003796">
    <property type="term" value="F:lysozyme activity"/>
    <property type="evidence" value="ECO:0007669"/>
    <property type="project" value="InterPro"/>
</dbReference>
<dbReference type="EMBL" id="JACRTD010000002">
    <property type="protein sequence ID" value="MBC8584460.1"/>
    <property type="molecule type" value="Genomic_DNA"/>
</dbReference>
<evidence type="ECO:0000313" key="4">
    <source>
        <dbReference type="Proteomes" id="UP000623678"/>
    </source>
</evidence>
<dbReference type="PROSITE" id="PS51904">
    <property type="entry name" value="GLYCOSYL_HYDROL_F25_2"/>
    <property type="match status" value="1"/>
</dbReference>
<evidence type="ECO:0000313" key="3">
    <source>
        <dbReference type="EMBL" id="MBC8584460.1"/>
    </source>
</evidence>
<reference evidence="3" key="1">
    <citation type="submission" date="2020-08" db="EMBL/GenBank/DDBJ databases">
        <title>Genome public.</title>
        <authorList>
            <person name="Liu C."/>
            <person name="Sun Q."/>
        </authorList>
    </citation>
    <scope>NUCLEOTIDE SEQUENCE</scope>
    <source>
        <strain evidence="3">NSJ-64</strain>
    </source>
</reference>
<dbReference type="CDD" id="cd06414">
    <property type="entry name" value="GH25_LytC-like"/>
    <property type="match status" value="1"/>
</dbReference>
<dbReference type="PANTHER" id="PTHR34135">
    <property type="entry name" value="LYSOZYME"/>
    <property type="match status" value="1"/>
</dbReference>
<protein>
    <recommendedName>
        <fullName evidence="5">Lysozyme</fullName>
    </recommendedName>
</protein>
<dbReference type="GO" id="GO:0016052">
    <property type="term" value="P:carbohydrate catabolic process"/>
    <property type="evidence" value="ECO:0007669"/>
    <property type="project" value="TreeGrafter"/>
</dbReference>
<sequence>MIKGVDTSSNNSNGTGKVDFRAIKTSGRQFAMIRVGYGRWENGEFVGYISQSFAPQIQAALAAGLDTGVYWFTYAVTEEQARIEARACLKAIEPYTLTFPVAFDQEYVPSIQALTTEERTNICIAFLEEIKAAGYYPMLYGSKDWLENWLDGSRLEDYDKWVAQYAPKLTYKGNVGMWQYTGSGIISGVQGPIDLDLAYKDYPSIIGGQEDNPETPQLPDPPEKPEQPEEPDTPGESLLEELIRELEKIFEAIKKEMDQFINNLKKL</sequence>
<dbReference type="GO" id="GO:0009253">
    <property type="term" value="P:peptidoglycan catabolic process"/>
    <property type="evidence" value="ECO:0007669"/>
    <property type="project" value="InterPro"/>
</dbReference>
<dbReference type="GO" id="GO:0016998">
    <property type="term" value="P:cell wall macromolecule catabolic process"/>
    <property type="evidence" value="ECO:0007669"/>
    <property type="project" value="InterPro"/>
</dbReference>
<name>A0A926IGU5_9FIRM</name>
<dbReference type="RefSeq" id="WP_262394294.1">
    <property type="nucleotide sequence ID" value="NZ_JACRTD010000002.1"/>
</dbReference>
<dbReference type="AlphaFoldDB" id="A0A926IGU5"/>
<dbReference type="PANTHER" id="PTHR34135:SF2">
    <property type="entry name" value="LYSOZYME"/>
    <property type="match status" value="1"/>
</dbReference>
<evidence type="ECO:0000256" key="2">
    <source>
        <dbReference type="SAM" id="MobiDB-lite"/>
    </source>
</evidence>
<dbReference type="SUPFAM" id="SSF51445">
    <property type="entry name" value="(Trans)glycosidases"/>
    <property type="match status" value="1"/>
</dbReference>
<comment type="similarity">
    <text evidence="1">Belongs to the glycosyl hydrolase 25 family.</text>
</comment>
<dbReference type="InterPro" id="IPR017853">
    <property type="entry name" value="GH"/>
</dbReference>
<evidence type="ECO:0008006" key="5">
    <source>
        <dbReference type="Google" id="ProtNLM"/>
    </source>
</evidence>
<dbReference type="Pfam" id="PF01183">
    <property type="entry name" value="Glyco_hydro_25"/>
    <property type="match status" value="1"/>
</dbReference>
<accession>A0A926IGU5</accession>
<keyword evidence="4" id="KW-1185">Reference proteome</keyword>
<comment type="caution">
    <text evidence="3">The sequence shown here is derived from an EMBL/GenBank/DDBJ whole genome shotgun (WGS) entry which is preliminary data.</text>
</comment>